<dbReference type="PANTHER" id="PTHR11561:SF16">
    <property type="entry name" value="PHOSPHOENOLPYRUVATE CARBOXYKINASE (GTP)"/>
    <property type="match status" value="1"/>
</dbReference>
<dbReference type="InterPro" id="IPR035077">
    <property type="entry name" value="PEP_carboxykinase_GTP_C"/>
</dbReference>
<proteinExistence type="predicted"/>
<dbReference type="InterPro" id="IPR013035">
    <property type="entry name" value="PEP_carboxykinase_C"/>
</dbReference>
<dbReference type="GO" id="GO:0004613">
    <property type="term" value="F:phosphoenolpyruvate carboxykinase (GTP) activity"/>
    <property type="evidence" value="ECO:0007669"/>
    <property type="project" value="TreeGrafter"/>
</dbReference>
<name>A0A915DQV9_9BILA</name>
<dbReference type="GO" id="GO:0005525">
    <property type="term" value="F:GTP binding"/>
    <property type="evidence" value="ECO:0007669"/>
    <property type="project" value="InterPro"/>
</dbReference>
<dbReference type="GO" id="GO:0033993">
    <property type="term" value="P:response to lipid"/>
    <property type="evidence" value="ECO:0007669"/>
    <property type="project" value="TreeGrafter"/>
</dbReference>
<dbReference type="InterPro" id="IPR008209">
    <property type="entry name" value="PEP_carboxykinase_GTP"/>
</dbReference>
<dbReference type="GO" id="GO:0019543">
    <property type="term" value="P:propionate catabolic process"/>
    <property type="evidence" value="ECO:0007669"/>
    <property type="project" value="TreeGrafter"/>
</dbReference>
<dbReference type="GO" id="GO:0042594">
    <property type="term" value="P:response to starvation"/>
    <property type="evidence" value="ECO:0007669"/>
    <property type="project" value="TreeGrafter"/>
</dbReference>
<evidence type="ECO:0000259" key="1">
    <source>
        <dbReference type="Pfam" id="PF00821"/>
    </source>
</evidence>
<reference evidence="3" key="1">
    <citation type="submission" date="2022-11" db="UniProtKB">
        <authorList>
            <consortium name="WormBaseParasite"/>
        </authorList>
    </citation>
    <scope>IDENTIFICATION</scope>
</reference>
<dbReference type="WBParaSite" id="jg22575">
    <property type="protein sequence ID" value="jg22575"/>
    <property type="gene ID" value="jg22575"/>
</dbReference>
<dbReference type="GO" id="GO:0005829">
    <property type="term" value="C:cytosol"/>
    <property type="evidence" value="ECO:0007669"/>
    <property type="project" value="TreeGrafter"/>
</dbReference>
<dbReference type="PANTHER" id="PTHR11561">
    <property type="entry name" value="PHOSPHOENOLPYRUVATE CARBOXYKINASE"/>
    <property type="match status" value="1"/>
</dbReference>
<dbReference type="GO" id="GO:0006094">
    <property type="term" value="P:gluconeogenesis"/>
    <property type="evidence" value="ECO:0007669"/>
    <property type="project" value="InterPro"/>
</dbReference>
<feature type="domain" description="Phosphoenolpyruvate carboxykinase C-terminal P-loop" evidence="1">
    <location>
        <begin position="28"/>
        <end position="179"/>
    </location>
</feature>
<dbReference type="GO" id="GO:0006107">
    <property type="term" value="P:oxaloacetate metabolic process"/>
    <property type="evidence" value="ECO:0007669"/>
    <property type="project" value="TreeGrafter"/>
</dbReference>
<accession>A0A915DQV9</accession>
<dbReference type="AlphaFoldDB" id="A0A915DQV9"/>
<evidence type="ECO:0000313" key="2">
    <source>
        <dbReference type="Proteomes" id="UP000887574"/>
    </source>
</evidence>
<dbReference type="Gene3D" id="3.90.228.20">
    <property type="match status" value="1"/>
</dbReference>
<protein>
    <submittedName>
        <fullName evidence="3">Phosphoenolpyruvate carboxykinase C-terminal P-loop domain-containing protein</fullName>
    </submittedName>
</protein>
<dbReference type="InterPro" id="IPR023123">
    <property type="entry name" value="Tubulin_C"/>
</dbReference>
<dbReference type="SUPFAM" id="SSF53795">
    <property type="entry name" value="PEP carboxykinase-like"/>
    <property type="match status" value="1"/>
</dbReference>
<keyword evidence="2" id="KW-1185">Reference proteome</keyword>
<dbReference type="Pfam" id="PF00821">
    <property type="entry name" value="PEPCK_GTP"/>
    <property type="match status" value="1"/>
</dbReference>
<dbReference type="GO" id="GO:0071333">
    <property type="term" value="P:cellular response to glucose stimulus"/>
    <property type="evidence" value="ECO:0007669"/>
    <property type="project" value="TreeGrafter"/>
</dbReference>
<evidence type="ECO:0000313" key="3">
    <source>
        <dbReference type="WBParaSite" id="jg22575"/>
    </source>
</evidence>
<dbReference type="FunFam" id="3.90.228.20:FF:000005">
    <property type="entry name" value="Phosphoenolpyruvate carboxykinase [GTP], mitochondrial"/>
    <property type="match status" value="1"/>
</dbReference>
<dbReference type="GO" id="GO:0046327">
    <property type="term" value="P:glycerol biosynthetic process from pyruvate"/>
    <property type="evidence" value="ECO:0007669"/>
    <property type="project" value="TreeGrafter"/>
</dbReference>
<dbReference type="GO" id="GO:0030145">
    <property type="term" value="F:manganese ion binding"/>
    <property type="evidence" value="ECO:0007669"/>
    <property type="project" value="TreeGrafter"/>
</dbReference>
<dbReference type="Gene3D" id="1.10.287.600">
    <property type="entry name" value="Helix hairpin bin"/>
    <property type="match status" value="1"/>
</dbReference>
<dbReference type="Proteomes" id="UP000887574">
    <property type="component" value="Unplaced"/>
</dbReference>
<organism evidence="2 3">
    <name type="scientific">Ditylenchus dipsaci</name>
    <dbReference type="NCBI Taxonomy" id="166011"/>
    <lineage>
        <taxon>Eukaryota</taxon>
        <taxon>Metazoa</taxon>
        <taxon>Ecdysozoa</taxon>
        <taxon>Nematoda</taxon>
        <taxon>Chromadorea</taxon>
        <taxon>Rhabditida</taxon>
        <taxon>Tylenchina</taxon>
        <taxon>Tylenchomorpha</taxon>
        <taxon>Sphaerularioidea</taxon>
        <taxon>Anguinidae</taxon>
        <taxon>Anguininae</taxon>
        <taxon>Ditylenchus</taxon>
    </lineage>
</organism>
<sequence length="183" mass="21464">MEEGEFAEAREDLASLEKDYEEVAADSVKEEEGKSVMHDPFAMRPFMGYNFGQYLEHWVNLQKGNHQVPKIFHVNWFRKSKDGKFLWPGFGENIRVIDWIIRRLDGEEGIGQETAIGVIPTRESMNMEGLGEIDWDQLMSLPPTYWHEDSKEVRKFIEEQVGQDLPQTIRQEMDMQEKRIEAL</sequence>